<name>A0A117RRF8_9ACTN</name>
<dbReference type="RefSeq" id="WP_062717193.1">
    <property type="nucleotide sequence ID" value="NZ_KQ948925.1"/>
</dbReference>
<evidence type="ECO:0000313" key="2">
    <source>
        <dbReference type="Proteomes" id="UP000053429"/>
    </source>
</evidence>
<accession>A0A117RRF8</accession>
<comment type="caution">
    <text evidence="1">The sequence shown here is derived from an EMBL/GenBank/DDBJ whole genome shotgun (WGS) entry which is preliminary data.</text>
</comment>
<dbReference type="OrthoDB" id="264096at2"/>
<dbReference type="Proteomes" id="UP000053429">
    <property type="component" value="Unassembled WGS sequence"/>
</dbReference>
<sequence length="493" mass="53082">MSVVRAEGGTACADPEGGFEQLSAVADAVLYEGYLLYPYRRSSAKNRVRWQFGVLFPRDWVEADGPVVPGVSGSADSWYQRTECLVRVRRPGATVRLRVRCLQMQRKQVEEAAPDGAPRPVASLRTDDGTTHLTFDEAVPREFDAEFALDDLLQGERTVAVRAPAGADVEPLPAGAGRVVRSREEVRASVTVVAERLAPDLCRLRVRTTNTGPAPDPRTTRDEALRGALIATHTLIGGDGGDGGDGVRFVSLTDPPPELRAHAAACRNEFTFPVLGGEPAEPGEPGEPEDTTGRILLSAPIILPDHPQVAPESPGDLHDAAEIDEILTLRTMLLTDEEKQEARATDPRAAAILDRVDTMPQEVFERLHGAVRSLTPVTAPATPAPVGRPAWWQEGADDGLSPSTDTVLVDGVPLGGGSRVRLRPRGRGADAQDMFLAGRTAEVAAVFHDVDGSVHLAVTLDDDPAAELHSWYGRFHYFRPDELEPLDPCSGGR</sequence>
<dbReference type="AlphaFoldDB" id="A0A117RRF8"/>
<proteinExistence type="predicted"/>
<dbReference type="STRING" id="661399.AQJ67_07165"/>
<organism evidence="1 2">
    <name type="scientific">Streptomyces caeruleatus</name>
    <dbReference type="NCBI Taxonomy" id="661399"/>
    <lineage>
        <taxon>Bacteria</taxon>
        <taxon>Bacillati</taxon>
        <taxon>Actinomycetota</taxon>
        <taxon>Actinomycetes</taxon>
        <taxon>Kitasatosporales</taxon>
        <taxon>Streptomycetaceae</taxon>
        <taxon>Streptomyces</taxon>
    </lineage>
</organism>
<evidence type="ECO:0000313" key="1">
    <source>
        <dbReference type="EMBL" id="KUO05162.1"/>
    </source>
</evidence>
<dbReference type="EMBL" id="LMWY01000005">
    <property type="protein sequence ID" value="KUO05162.1"/>
    <property type="molecule type" value="Genomic_DNA"/>
</dbReference>
<keyword evidence="2" id="KW-1185">Reference proteome</keyword>
<gene>
    <name evidence="1" type="ORF">AQJ67_07165</name>
</gene>
<reference evidence="1 2" key="1">
    <citation type="submission" date="2015-10" db="EMBL/GenBank/DDBJ databases">
        <title>Draft genome sequence of Streptomyces caeruleatus NRRL B-24802, type strain for the species Streptomyces caeruleatus.</title>
        <authorList>
            <person name="Ruckert C."/>
            <person name="Winkler A."/>
            <person name="Kalinowski J."/>
            <person name="Kampfer P."/>
            <person name="Glaeser S."/>
        </authorList>
    </citation>
    <scope>NUCLEOTIDE SEQUENCE [LARGE SCALE GENOMIC DNA]</scope>
    <source>
        <strain evidence="1 2">NRRL B-24802</strain>
    </source>
</reference>
<protein>
    <submittedName>
        <fullName evidence="1">Uncharacterized protein</fullName>
    </submittedName>
</protein>